<gene>
    <name evidence="4" type="ORF">ACFFRO_24380</name>
</gene>
<keyword evidence="1" id="KW-1133">Transmembrane helix</keyword>
<feature type="domain" description="MHYT" evidence="3">
    <location>
        <begin position="10"/>
        <end position="201"/>
    </location>
</feature>
<keyword evidence="5" id="KW-1185">Reference proteome</keyword>
<dbReference type="Pfam" id="PF03707">
    <property type="entry name" value="MHYT"/>
    <property type="match status" value="2"/>
</dbReference>
<evidence type="ECO:0000313" key="5">
    <source>
        <dbReference type="Proteomes" id="UP001589703"/>
    </source>
</evidence>
<dbReference type="PANTHER" id="PTHR35152:SF1">
    <property type="entry name" value="DOMAIN SIGNALLING PROTEIN, PUTATIVE (AFU_ORTHOLOGUE AFUA_5G11310)-RELATED"/>
    <property type="match status" value="1"/>
</dbReference>
<feature type="region of interest" description="Disordered" evidence="2">
    <location>
        <begin position="244"/>
        <end position="290"/>
    </location>
</feature>
<protein>
    <submittedName>
        <fullName evidence="4">MHYT domain-containing protein</fullName>
    </submittedName>
</protein>
<feature type="transmembrane region" description="Helical" evidence="1">
    <location>
        <begin position="111"/>
        <end position="129"/>
    </location>
</feature>
<dbReference type="Proteomes" id="UP001589703">
    <property type="component" value="Unassembled WGS sequence"/>
</dbReference>
<dbReference type="PROSITE" id="PS50924">
    <property type="entry name" value="MHYT"/>
    <property type="match status" value="1"/>
</dbReference>
<dbReference type="InterPro" id="IPR005330">
    <property type="entry name" value="MHYT_dom"/>
</dbReference>
<accession>A0ABV5VKC7</accession>
<sequence>MQGTVDGFTYGLVTPLVAYLMACLGSALGLRCTTRVRRVAGSWRPGWLALASAAIGSGIWTMHFIAMMGFTVAEAPIHYDKPTTFASLGLAVVMVGVGIFIVGYQGPRPRGAALFTGGTVTGLGIASMHYLGMAGMRLDGRIEYDTPSVAASVVIGMAAATAALWAAGQVRGWWWSVGAALIMGVAVSGMHYTAMAGVSVHLHATGSPTVGDSPASLLAPMLIGPLTFLCLAAAVVLLDPKTVTGSPRQAPPEPEPGVPARAHAAHTARRPGPRPRRDLGRRRVRSPQSR</sequence>
<feature type="transmembrane region" description="Helical" evidence="1">
    <location>
        <begin position="149"/>
        <end position="167"/>
    </location>
</feature>
<feature type="compositionally biased region" description="Basic residues" evidence="2">
    <location>
        <begin position="263"/>
        <end position="290"/>
    </location>
</feature>
<evidence type="ECO:0000256" key="2">
    <source>
        <dbReference type="SAM" id="MobiDB-lite"/>
    </source>
</evidence>
<keyword evidence="1" id="KW-0812">Transmembrane</keyword>
<feature type="transmembrane region" description="Helical" evidence="1">
    <location>
        <begin position="215"/>
        <end position="238"/>
    </location>
</feature>
<name>A0ABV5VKC7_9ACTN</name>
<comment type="caution">
    <text evidence="4">The sequence shown here is derived from an EMBL/GenBank/DDBJ whole genome shotgun (WGS) entry which is preliminary data.</text>
</comment>
<proteinExistence type="predicted"/>
<feature type="transmembrane region" description="Helical" evidence="1">
    <location>
        <begin position="174"/>
        <end position="195"/>
    </location>
</feature>
<organism evidence="4 5">
    <name type="scientific">Streptomyces thermocoprophilus</name>
    <dbReference type="NCBI Taxonomy" id="78356"/>
    <lineage>
        <taxon>Bacteria</taxon>
        <taxon>Bacillati</taxon>
        <taxon>Actinomycetota</taxon>
        <taxon>Actinomycetes</taxon>
        <taxon>Kitasatosporales</taxon>
        <taxon>Streptomycetaceae</taxon>
        <taxon>Streptomyces</taxon>
    </lineage>
</organism>
<evidence type="ECO:0000259" key="3">
    <source>
        <dbReference type="PROSITE" id="PS50924"/>
    </source>
</evidence>
<feature type="transmembrane region" description="Helical" evidence="1">
    <location>
        <begin position="12"/>
        <end position="34"/>
    </location>
</feature>
<evidence type="ECO:0000256" key="1">
    <source>
        <dbReference type="PROSITE-ProRule" id="PRU00244"/>
    </source>
</evidence>
<dbReference type="EMBL" id="JBHMAR010000043">
    <property type="protein sequence ID" value="MFB9738224.1"/>
    <property type="molecule type" value="Genomic_DNA"/>
</dbReference>
<feature type="transmembrane region" description="Helical" evidence="1">
    <location>
        <begin position="85"/>
        <end position="104"/>
    </location>
</feature>
<dbReference type="PANTHER" id="PTHR35152">
    <property type="entry name" value="DOMAIN SIGNALLING PROTEIN, PUTATIVE (AFU_ORTHOLOGUE AFUA_5G11310)-RELATED"/>
    <property type="match status" value="1"/>
</dbReference>
<keyword evidence="1" id="KW-0472">Membrane</keyword>
<reference evidence="4 5" key="1">
    <citation type="submission" date="2024-09" db="EMBL/GenBank/DDBJ databases">
        <authorList>
            <person name="Sun Q."/>
            <person name="Mori K."/>
        </authorList>
    </citation>
    <scope>NUCLEOTIDE SEQUENCE [LARGE SCALE GENOMIC DNA]</scope>
    <source>
        <strain evidence="4 5">JCM 10918</strain>
    </source>
</reference>
<dbReference type="RefSeq" id="WP_383222655.1">
    <property type="nucleotide sequence ID" value="NZ_JBHMAR010000043.1"/>
</dbReference>
<evidence type="ECO:0000313" key="4">
    <source>
        <dbReference type="EMBL" id="MFB9738224.1"/>
    </source>
</evidence>
<feature type="transmembrane region" description="Helical" evidence="1">
    <location>
        <begin position="46"/>
        <end position="73"/>
    </location>
</feature>